<dbReference type="EMBL" id="JBBJBU010000010">
    <property type="protein sequence ID" value="KAK7203892.1"/>
    <property type="molecule type" value="Genomic_DNA"/>
</dbReference>
<evidence type="ECO:0000256" key="2">
    <source>
        <dbReference type="ARBA" id="ARBA00022490"/>
    </source>
</evidence>
<evidence type="ECO:0000256" key="5">
    <source>
        <dbReference type="SAM" id="MobiDB-lite"/>
    </source>
</evidence>
<feature type="compositionally biased region" description="Low complexity" evidence="5">
    <location>
        <begin position="190"/>
        <end position="202"/>
    </location>
</feature>
<evidence type="ECO:0000256" key="4">
    <source>
        <dbReference type="ARBA" id="ARBA00022737"/>
    </source>
</evidence>
<keyword evidence="3" id="KW-0853">WD repeat</keyword>
<feature type="region of interest" description="Disordered" evidence="5">
    <location>
        <begin position="23"/>
        <end position="96"/>
    </location>
</feature>
<protein>
    <submittedName>
        <fullName evidence="6">WD40-repeat-containing domain protein</fullName>
    </submittedName>
</protein>
<keyword evidence="4" id="KW-0677">Repeat</keyword>
<gene>
    <name evidence="6" type="ORF">BZA70DRAFT_259643</name>
</gene>
<feature type="compositionally biased region" description="Basic and acidic residues" evidence="5">
    <location>
        <begin position="23"/>
        <end position="34"/>
    </location>
</feature>
<feature type="compositionally biased region" description="Basic and acidic residues" evidence="5">
    <location>
        <begin position="613"/>
        <end position="625"/>
    </location>
</feature>
<dbReference type="GeneID" id="90036374"/>
<feature type="region of interest" description="Disordered" evidence="5">
    <location>
        <begin position="137"/>
        <end position="207"/>
    </location>
</feature>
<keyword evidence="7" id="KW-1185">Reference proteome</keyword>
<feature type="compositionally biased region" description="Basic and acidic residues" evidence="5">
    <location>
        <begin position="155"/>
        <end position="189"/>
    </location>
</feature>
<reference evidence="6 7" key="1">
    <citation type="submission" date="2024-03" db="EMBL/GenBank/DDBJ databases">
        <title>Genome-scale model development and genomic sequencing of the oleaginous clade Lipomyces.</title>
        <authorList>
            <consortium name="Lawrence Berkeley National Laboratory"/>
            <person name="Czajka J.J."/>
            <person name="Han Y."/>
            <person name="Kim J."/>
            <person name="Mondo S.J."/>
            <person name="Hofstad B.A."/>
            <person name="Robles A."/>
            <person name="Haridas S."/>
            <person name="Riley R."/>
            <person name="LaButti K."/>
            <person name="Pangilinan J."/>
            <person name="Andreopoulos W."/>
            <person name="Lipzen A."/>
            <person name="Yan J."/>
            <person name="Wang M."/>
            <person name="Ng V."/>
            <person name="Grigoriev I.V."/>
            <person name="Spatafora J.W."/>
            <person name="Magnuson J.K."/>
            <person name="Baker S.E."/>
            <person name="Pomraning K.R."/>
        </authorList>
    </citation>
    <scope>NUCLEOTIDE SEQUENCE [LARGE SCALE GENOMIC DNA]</scope>
    <source>
        <strain evidence="6 7">Phaff 52-87</strain>
    </source>
</reference>
<evidence type="ECO:0000313" key="6">
    <source>
        <dbReference type="EMBL" id="KAK7203892.1"/>
    </source>
</evidence>
<dbReference type="InterPro" id="IPR050687">
    <property type="entry name" value="Dynein_IC"/>
</dbReference>
<dbReference type="PANTHER" id="PTHR12442">
    <property type="entry name" value="DYNEIN INTERMEDIATE CHAIN"/>
    <property type="match status" value="1"/>
</dbReference>
<dbReference type="PANTHER" id="PTHR12442:SF22">
    <property type="entry name" value="CYTOPLASMIC DYNEIN 1 INTERMEDIATE CHAIN-RELATED"/>
    <property type="match status" value="1"/>
</dbReference>
<comment type="subcellular location">
    <subcellularLocation>
        <location evidence="1">Cytoplasm</location>
    </subcellularLocation>
</comment>
<evidence type="ECO:0000256" key="1">
    <source>
        <dbReference type="ARBA" id="ARBA00004496"/>
    </source>
</evidence>
<dbReference type="SUPFAM" id="SSF50978">
    <property type="entry name" value="WD40 repeat-like"/>
    <property type="match status" value="1"/>
</dbReference>
<evidence type="ECO:0000256" key="3">
    <source>
        <dbReference type="ARBA" id="ARBA00022574"/>
    </source>
</evidence>
<dbReference type="InterPro" id="IPR001680">
    <property type="entry name" value="WD40_rpt"/>
</dbReference>
<dbReference type="SMART" id="SM00320">
    <property type="entry name" value="WD40"/>
    <property type="match status" value="6"/>
</dbReference>
<dbReference type="InterPro" id="IPR036322">
    <property type="entry name" value="WD40_repeat_dom_sf"/>
</dbReference>
<dbReference type="InterPro" id="IPR015943">
    <property type="entry name" value="WD40/YVTN_repeat-like_dom_sf"/>
</dbReference>
<dbReference type="Gene3D" id="2.130.10.10">
    <property type="entry name" value="YVTN repeat-like/Quinoprotein amine dehydrogenase"/>
    <property type="match status" value="2"/>
</dbReference>
<dbReference type="Proteomes" id="UP001498771">
    <property type="component" value="Unassembled WGS sequence"/>
</dbReference>
<evidence type="ECO:0000313" key="7">
    <source>
        <dbReference type="Proteomes" id="UP001498771"/>
    </source>
</evidence>
<proteinExistence type="predicted"/>
<sequence length="680" mass="73742">MELKAEIEAKKARLADLRRLREQRVQQHSVHRDVYTSPSRTQGDRRADIDQLVADLVGSPRTPSRGVSRPASRIGDPFSDVGGVEEGFEDRNAGGFDSRELGIVTTTLFEVVPAERQAAPRTQGEVQNEQQQRIVYSKEVQTDDFWSSSDESGDEHEQLNKNEKEKREGQIDEVSLRRQIREEIERELRTSSSSSQQQQQQQPEKEVRFKISEKSEVLKTSSFLTFLESSTKVVERTLDEEYDVLYDYAVGVSADARDAESESLVRQSYQFFSEKWSKDRSVTSIDWSSYFPELVLASYSRNTSSLREPAGVVQVWNTHLQSRPEFVFQAQSDVLVAKFSPFNANLVIGGCYNGQILVWDTRSGATEAVHRSALNGSGHAHPIYSLDFANSSGSNTIVSCSTDGRVCSWTVDMLARPQELIDLKLPPPSRTEDLAPTTICVPRSDPTYFLVGSEDGNIYSYNRTTSRANLKAGLALATQPSGHFAPVSALGFHPAGGAGGGAAGDLSEFVLSASLDWTVKLWRVSKSSTGAGAGAGAGASTNVNAAAAGLSLEAVAEFAGADAIYDVAWSPVRPAVFAATGCAGKVDIWDLTVDTGVPVASASVSSSAAAAHTTDEKEEKGEKGETAPLNKIAWEKREGRQVAVGGVGGRLTVFDVGQRLSSAKAGEAGVMRRLVAERGR</sequence>
<comment type="caution">
    <text evidence="6">The sequence shown here is derived from an EMBL/GenBank/DDBJ whole genome shotgun (WGS) entry which is preliminary data.</text>
</comment>
<name>A0ABR1F242_9ASCO</name>
<accession>A0ABR1F242</accession>
<dbReference type="RefSeq" id="XP_064766925.1">
    <property type="nucleotide sequence ID" value="XM_064910862.1"/>
</dbReference>
<organism evidence="6 7">
    <name type="scientific">Myxozyma melibiosi</name>
    <dbReference type="NCBI Taxonomy" id="54550"/>
    <lineage>
        <taxon>Eukaryota</taxon>
        <taxon>Fungi</taxon>
        <taxon>Dikarya</taxon>
        <taxon>Ascomycota</taxon>
        <taxon>Saccharomycotina</taxon>
        <taxon>Lipomycetes</taxon>
        <taxon>Lipomycetales</taxon>
        <taxon>Lipomycetaceae</taxon>
        <taxon>Myxozyma</taxon>
    </lineage>
</organism>
<dbReference type="Pfam" id="PF00400">
    <property type="entry name" value="WD40"/>
    <property type="match status" value="2"/>
</dbReference>
<feature type="region of interest" description="Disordered" evidence="5">
    <location>
        <begin position="604"/>
        <end position="627"/>
    </location>
</feature>
<keyword evidence="2" id="KW-0963">Cytoplasm</keyword>